<organism evidence="4 5">
    <name type="scientific">Geosporobacter ferrireducens</name>
    <dbReference type="NCBI Taxonomy" id="1424294"/>
    <lineage>
        <taxon>Bacteria</taxon>
        <taxon>Bacillati</taxon>
        <taxon>Bacillota</taxon>
        <taxon>Clostridia</taxon>
        <taxon>Peptostreptococcales</taxon>
        <taxon>Thermotaleaceae</taxon>
        <taxon>Geosporobacter</taxon>
    </lineage>
</organism>
<dbReference type="Proteomes" id="UP000095743">
    <property type="component" value="Chromosome"/>
</dbReference>
<keyword evidence="1 2" id="KW-0238">DNA-binding</keyword>
<dbReference type="RefSeq" id="WP_069979395.1">
    <property type="nucleotide sequence ID" value="NZ_CP017269.1"/>
</dbReference>
<dbReference type="GO" id="GO:0003677">
    <property type="term" value="F:DNA binding"/>
    <property type="evidence" value="ECO:0007669"/>
    <property type="project" value="UniProtKB-UniRule"/>
</dbReference>
<dbReference type="STRING" id="1424294.Gferi_19325"/>
<dbReference type="OrthoDB" id="494991at2"/>
<protein>
    <recommendedName>
        <fullName evidence="3">HTH tetR-type domain-containing protein</fullName>
    </recommendedName>
</protein>
<dbReference type="EMBL" id="CP017269">
    <property type="protein sequence ID" value="AOT71491.1"/>
    <property type="molecule type" value="Genomic_DNA"/>
</dbReference>
<sequence>MESLNKKSRVEQAVHTKKILLNKAFYLIEKNGYDNVTIDQICNELGLTKGAFYHHFKSKADILKKRFKIAEGDILERYNSNLSLPPNEQLRCIFDFYVEYFQLDRLDEVKVFHKIQLDNHYKNFAVTSVFQRSVLTNIIRAGQRDGYFNKDLDCVETAKFIMTYLYGLLMEWCAYDGKLNFAASLNNFYDNYLTKLLIPK</sequence>
<evidence type="ECO:0000256" key="1">
    <source>
        <dbReference type="ARBA" id="ARBA00023125"/>
    </source>
</evidence>
<gene>
    <name evidence="4" type="ORF">Gferi_19325</name>
</gene>
<name>A0A1D8GKQ3_9FIRM</name>
<evidence type="ECO:0000259" key="3">
    <source>
        <dbReference type="PROSITE" id="PS50977"/>
    </source>
</evidence>
<dbReference type="InterPro" id="IPR023772">
    <property type="entry name" value="DNA-bd_HTH_TetR-type_CS"/>
</dbReference>
<dbReference type="PROSITE" id="PS01081">
    <property type="entry name" value="HTH_TETR_1"/>
    <property type="match status" value="1"/>
</dbReference>
<dbReference type="InterPro" id="IPR036271">
    <property type="entry name" value="Tet_transcr_reg_TetR-rel_C_sf"/>
</dbReference>
<dbReference type="PROSITE" id="PS50977">
    <property type="entry name" value="HTH_TETR_2"/>
    <property type="match status" value="1"/>
</dbReference>
<dbReference type="Pfam" id="PF00440">
    <property type="entry name" value="TetR_N"/>
    <property type="match status" value="1"/>
</dbReference>
<dbReference type="SUPFAM" id="SSF48498">
    <property type="entry name" value="Tetracyclin repressor-like, C-terminal domain"/>
    <property type="match status" value="1"/>
</dbReference>
<reference evidence="4 5" key="1">
    <citation type="submission" date="2016-09" db="EMBL/GenBank/DDBJ databases">
        <title>Genomic analysis reveals versatility of anaerobic energy metabolism of Geosporobacter ferrireducens IRF9 of phylum Firmicutes.</title>
        <authorList>
            <person name="Kim S.-J."/>
        </authorList>
    </citation>
    <scope>NUCLEOTIDE SEQUENCE [LARGE SCALE GENOMIC DNA]</scope>
    <source>
        <strain evidence="4 5">IRF9</strain>
    </source>
</reference>
<dbReference type="AlphaFoldDB" id="A0A1D8GKQ3"/>
<evidence type="ECO:0000313" key="4">
    <source>
        <dbReference type="EMBL" id="AOT71491.1"/>
    </source>
</evidence>
<dbReference type="InterPro" id="IPR050624">
    <property type="entry name" value="HTH-type_Tx_Regulator"/>
</dbReference>
<dbReference type="SUPFAM" id="SSF46689">
    <property type="entry name" value="Homeodomain-like"/>
    <property type="match status" value="1"/>
</dbReference>
<dbReference type="PRINTS" id="PR00455">
    <property type="entry name" value="HTHTETR"/>
</dbReference>
<feature type="domain" description="HTH tetR-type" evidence="3">
    <location>
        <begin position="14"/>
        <end position="74"/>
    </location>
</feature>
<evidence type="ECO:0000256" key="2">
    <source>
        <dbReference type="PROSITE-ProRule" id="PRU00335"/>
    </source>
</evidence>
<dbReference type="PANTHER" id="PTHR43479:SF11">
    <property type="entry name" value="ACREF_ENVCD OPERON REPRESSOR-RELATED"/>
    <property type="match status" value="1"/>
</dbReference>
<feature type="DNA-binding region" description="H-T-H motif" evidence="2">
    <location>
        <begin position="37"/>
        <end position="56"/>
    </location>
</feature>
<accession>A0A1D8GKQ3</accession>
<proteinExistence type="predicted"/>
<keyword evidence="5" id="KW-1185">Reference proteome</keyword>
<dbReference type="InterPro" id="IPR001647">
    <property type="entry name" value="HTH_TetR"/>
</dbReference>
<dbReference type="InterPro" id="IPR009057">
    <property type="entry name" value="Homeodomain-like_sf"/>
</dbReference>
<dbReference type="Gene3D" id="1.10.357.10">
    <property type="entry name" value="Tetracycline Repressor, domain 2"/>
    <property type="match status" value="1"/>
</dbReference>
<dbReference type="KEGG" id="gfe:Gferi_19325"/>
<evidence type="ECO:0000313" key="5">
    <source>
        <dbReference type="Proteomes" id="UP000095743"/>
    </source>
</evidence>
<dbReference type="PANTHER" id="PTHR43479">
    <property type="entry name" value="ACREF/ENVCD OPERON REPRESSOR-RELATED"/>
    <property type="match status" value="1"/>
</dbReference>